<feature type="region of interest" description="Disordered" evidence="6">
    <location>
        <begin position="25"/>
        <end position="114"/>
    </location>
</feature>
<feature type="DNA-binding region" description="Homeobox" evidence="5">
    <location>
        <begin position="159"/>
        <end position="221"/>
    </location>
</feature>
<feature type="region of interest" description="Disordered" evidence="6">
    <location>
        <begin position="542"/>
        <end position="568"/>
    </location>
</feature>
<dbReference type="InterPro" id="IPR001356">
    <property type="entry name" value="HD"/>
</dbReference>
<feature type="domain" description="Homeobox" evidence="7">
    <location>
        <begin position="157"/>
        <end position="220"/>
    </location>
</feature>
<proteinExistence type="inferred from homology"/>
<evidence type="ECO:0000256" key="5">
    <source>
        <dbReference type="PROSITE-ProRule" id="PRU00108"/>
    </source>
</evidence>
<dbReference type="CDD" id="cd00086">
    <property type="entry name" value="homeodomain"/>
    <property type="match status" value="1"/>
</dbReference>
<evidence type="ECO:0000313" key="9">
    <source>
        <dbReference type="Proteomes" id="UP000799118"/>
    </source>
</evidence>
<dbReference type="Proteomes" id="UP000799118">
    <property type="component" value="Unassembled WGS sequence"/>
</dbReference>
<feature type="compositionally biased region" description="Polar residues" evidence="6">
    <location>
        <begin position="223"/>
        <end position="242"/>
    </location>
</feature>
<feature type="compositionally biased region" description="Polar residues" evidence="6">
    <location>
        <begin position="364"/>
        <end position="380"/>
    </location>
</feature>
<keyword evidence="9" id="KW-1185">Reference proteome</keyword>
<dbReference type="AlphaFoldDB" id="A0A6A4GS98"/>
<evidence type="ECO:0000256" key="2">
    <source>
        <dbReference type="ARBA" id="ARBA00023125"/>
    </source>
</evidence>
<feature type="region of interest" description="Disordered" evidence="6">
    <location>
        <begin position="220"/>
        <end position="260"/>
    </location>
</feature>
<sequence length="665" mass="72521">MSNSATSDSSVPSKRPMSFASDFISQLGSASRPERDFLGSGESDKVRLPSIFTTVEDESGRHPAKEFRPASLLNLGVRHSPYPSPHRRSDAPVNQSALSSYRLPPPPSADEDQNRARLSTDLYHDSYLNPAGVPRYSQPPPAGSSTSRPSDLFTLVDRPALRKRKLSQETVDFLKAWLHRHSDHPYPSEDEAKQLSRATGLSMRQVSNWMINARRRILAPARPSSNSTTTTLFPPSGRSASPSGLLDPLTRRASSPAAPDSFNLYYPTTLPSMVPGAHPPDYISSSMHDVPPSSSYHLQMPGTPQGGRNMNIHPNSMQQSYNMSSSDPLSAPPSLSGNPFSNQGGNQTMYSSDGGYLSPHLPTPGQSQLYYFSDSASPNDGGSAPGSGYRLNPQASHIRRPSTNPTTTTPSARSPSFSNLLNPLVSGVPVAPVTPQSSSLYDKYITPSNGNVDTGIQAVSPYRRDVDSSNSTERERDTMGGVPGAVYLDPGPPKTWYAPVKSGASMSMMSSRRMMNYPSHPQSPISSSSTSFNLTVVPSPPLSAESSITGSIRRSSVSSSSESTFERPEMMQETNHGLNGRVIPQPMKQMQPRNDGYSDKRVLFEEYGYEEEELDEFAFQDDPLHGTSMQRQEQGGGLPWDNPVLRSIWNEYRARHPRPGAQSVN</sequence>
<feature type="compositionally biased region" description="Polar residues" evidence="6">
    <location>
        <begin position="337"/>
        <end position="351"/>
    </location>
</feature>
<keyword evidence="3 5" id="KW-0371">Homeobox</keyword>
<keyword evidence="4 5" id="KW-0539">Nucleus</keyword>
<evidence type="ECO:0000256" key="4">
    <source>
        <dbReference type="ARBA" id="ARBA00023242"/>
    </source>
</evidence>
<dbReference type="InterPro" id="IPR050224">
    <property type="entry name" value="TALE_homeobox"/>
</dbReference>
<dbReference type="GO" id="GO:0006355">
    <property type="term" value="P:regulation of DNA-templated transcription"/>
    <property type="evidence" value="ECO:0007669"/>
    <property type="project" value="InterPro"/>
</dbReference>
<keyword evidence="2 5" id="KW-0238">DNA-binding</keyword>
<feature type="compositionally biased region" description="Basic and acidic residues" evidence="6">
    <location>
        <begin position="463"/>
        <end position="478"/>
    </location>
</feature>
<dbReference type="PROSITE" id="PS50071">
    <property type="entry name" value="HOMEOBOX_2"/>
    <property type="match status" value="1"/>
</dbReference>
<dbReference type="PANTHER" id="PTHR11850">
    <property type="entry name" value="HOMEOBOX PROTEIN TRANSCRIPTION FACTORS"/>
    <property type="match status" value="1"/>
</dbReference>
<dbReference type="EMBL" id="ML769734">
    <property type="protein sequence ID" value="KAE9388621.1"/>
    <property type="molecule type" value="Genomic_DNA"/>
</dbReference>
<name>A0A6A4GS98_9AGAR</name>
<feature type="compositionally biased region" description="Low complexity" evidence="6">
    <location>
        <begin position="284"/>
        <end position="295"/>
    </location>
</feature>
<dbReference type="InterPro" id="IPR009057">
    <property type="entry name" value="Homeodomain-like_sf"/>
</dbReference>
<feature type="compositionally biased region" description="Basic and acidic residues" evidence="6">
    <location>
        <begin position="58"/>
        <end position="68"/>
    </location>
</feature>
<feature type="compositionally biased region" description="Low complexity" evidence="6">
    <location>
        <begin position="545"/>
        <end position="563"/>
    </location>
</feature>
<feature type="region of interest" description="Disordered" evidence="6">
    <location>
        <begin position="128"/>
        <end position="151"/>
    </location>
</feature>
<dbReference type="SUPFAM" id="SSF46689">
    <property type="entry name" value="Homeodomain-like"/>
    <property type="match status" value="1"/>
</dbReference>
<organism evidence="8 9">
    <name type="scientific">Gymnopus androsaceus JB14</name>
    <dbReference type="NCBI Taxonomy" id="1447944"/>
    <lineage>
        <taxon>Eukaryota</taxon>
        <taxon>Fungi</taxon>
        <taxon>Dikarya</taxon>
        <taxon>Basidiomycota</taxon>
        <taxon>Agaricomycotina</taxon>
        <taxon>Agaricomycetes</taxon>
        <taxon>Agaricomycetidae</taxon>
        <taxon>Agaricales</taxon>
        <taxon>Marasmiineae</taxon>
        <taxon>Omphalotaceae</taxon>
        <taxon>Gymnopus</taxon>
    </lineage>
</organism>
<evidence type="ECO:0000256" key="3">
    <source>
        <dbReference type="ARBA" id="ARBA00023155"/>
    </source>
</evidence>
<dbReference type="SMART" id="SM00389">
    <property type="entry name" value="HOX"/>
    <property type="match status" value="1"/>
</dbReference>
<evidence type="ECO:0000256" key="1">
    <source>
        <dbReference type="ARBA" id="ARBA00005800"/>
    </source>
</evidence>
<evidence type="ECO:0000313" key="8">
    <source>
        <dbReference type="EMBL" id="KAE9388621.1"/>
    </source>
</evidence>
<feature type="compositionally biased region" description="Basic and acidic residues" evidence="6">
    <location>
        <begin position="32"/>
        <end position="47"/>
    </location>
</feature>
<feature type="region of interest" description="Disordered" evidence="6">
    <location>
        <begin position="463"/>
        <end position="487"/>
    </location>
</feature>
<feature type="region of interest" description="Disordered" evidence="6">
    <location>
        <begin position="280"/>
        <end position="417"/>
    </location>
</feature>
<reference evidence="8" key="1">
    <citation type="journal article" date="2019" name="Environ. Microbiol.">
        <title>Fungal ecological strategies reflected in gene transcription - a case study of two litter decomposers.</title>
        <authorList>
            <person name="Barbi F."/>
            <person name="Kohler A."/>
            <person name="Barry K."/>
            <person name="Baskaran P."/>
            <person name="Daum C."/>
            <person name="Fauchery L."/>
            <person name="Ihrmark K."/>
            <person name="Kuo A."/>
            <person name="LaButti K."/>
            <person name="Lipzen A."/>
            <person name="Morin E."/>
            <person name="Grigoriev I.V."/>
            <person name="Henrissat B."/>
            <person name="Lindahl B."/>
            <person name="Martin F."/>
        </authorList>
    </citation>
    <scope>NUCLEOTIDE SEQUENCE</scope>
    <source>
        <strain evidence="8">JB14</strain>
    </source>
</reference>
<feature type="compositionally biased region" description="Low complexity" evidence="6">
    <location>
        <begin position="315"/>
        <end position="336"/>
    </location>
</feature>
<dbReference type="Gene3D" id="1.10.10.60">
    <property type="entry name" value="Homeodomain-like"/>
    <property type="match status" value="1"/>
</dbReference>
<accession>A0A6A4GS98</accession>
<dbReference type="GO" id="GO:0003677">
    <property type="term" value="F:DNA binding"/>
    <property type="evidence" value="ECO:0007669"/>
    <property type="project" value="UniProtKB-UniRule"/>
</dbReference>
<dbReference type="Pfam" id="PF05920">
    <property type="entry name" value="Homeobox_KN"/>
    <property type="match status" value="1"/>
</dbReference>
<feature type="compositionally biased region" description="Low complexity" evidence="6">
    <location>
        <begin position="401"/>
        <end position="417"/>
    </location>
</feature>
<dbReference type="InterPro" id="IPR008422">
    <property type="entry name" value="KN_HD"/>
</dbReference>
<dbReference type="OrthoDB" id="10056939at2759"/>
<comment type="similarity">
    <text evidence="1">Belongs to the TALE/M-ATYP homeobox family.</text>
</comment>
<comment type="subcellular location">
    <subcellularLocation>
        <location evidence="5">Nucleus</location>
    </subcellularLocation>
</comment>
<evidence type="ECO:0000256" key="6">
    <source>
        <dbReference type="SAM" id="MobiDB-lite"/>
    </source>
</evidence>
<protein>
    <recommendedName>
        <fullName evidence="7">Homeobox domain-containing protein</fullName>
    </recommendedName>
</protein>
<gene>
    <name evidence="8" type="ORF">BT96DRAFT_890431</name>
</gene>
<evidence type="ECO:0000259" key="7">
    <source>
        <dbReference type="PROSITE" id="PS50071"/>
    </source>
</evidence>
<dbReference type="GO" id="GO:0005634">
    <property type="term" value="C:nucleus"/>
    <property type="evidence" value="ECO:0007669"/>
    <property type="project" value="UniProtKB-SubCell"/>
</dbReference>